<gene>
    <name evidence="2" type="ORF">NE651_09845</name>
</gene>
<feature type="chain" id="PRO_5042614418" evidence="1">
    <location>
        <begin position="26"/>
        <end position="538"/>
    </location>
</feature>
<dbReference type="InterPro" id="IPR011990">
    <property type="entry name" value="TPR-like_helical_dom_sf"/>
</dbReference>
<proteinExistence type="predicted"/>
<evidence type="ECO:0000313" key="2">
    <source>
        <dbReference type="EMBL" id="MCQ5083193.1"/>
    </source>
</evidence>
<evidence type="ECO:0000313" key="3">
    <source>
        <dbReference type="Proteomes" id="UP001205035"/>
    </source>
</evidence>
<evidence type="ECO:0000256" key="1">
    <source>
        <dbReference type="SAM" id="SignalP"/>
    </source>
</evidence>
<dbReference type="Proteomes" id="UP001205035">
    <property type="component" value="Unassembled WGS sequence"/>
</dbReference>
<dbReference type="SUPFAM" id="SSF48452">
    <property type="entry name" value="TPR-like"/>
    <property type="match status" value="1"/>
</dbReference>
<dbReference type="RefSeq" id="WP_256166354.1">
    <property type="nucleotide sequence ID" value="NZ_JANGBQ010000013.1"/>
</dbReference>
<sequence length="538" mass="60028">MKKIPYKSMVFAGALSLLTLSSCNYEEINTNQYEVTEEMETMDGIAVGASITTMERYVFPVGTKADGTDIINQYQVAYHLSADSWSGYFGQDNRWHSGLCNVNYYLNNDWVSATYKNSYTEMMSPWKKVKLYAEESGDMAPFALAQILKISAWHKTLESFGPIPYTKAGDMALVIPFDSEEAVYDAMFQDLKTAIAELTPLAESGGSIVADYDAVYAGNAANWVKYANSLMLRLAMRLRYVNEQKSKSWVTEALNHSIGVMKVSSDAAQMSSGAGYTFINNIAYFAANYGETRMCTSMYAYLNGYKDPRLSVYYMPSTSSYALTAFDGASYAPVPPGTASEADTFEDFSLPNMSSTTPTYWMKASEVYFLRAEAALFWPEFGDAETLYKEGISMSFSENGINSAVDSYLLSGLQPIAVSLSEPINYSAPSPTKATPEFTGTNEEKLEKIMIQKWISMYPNGQEAWTEFRRTGYPVLNPIVENNGEFEGVTTERGIRRMTYPQSFSQSAEDAANYQDAVSKLKDGTDTPISRLWWDCRN</sequence>
<dbReference type="EMBL" id="JANGBQ010000013">
    <property type="protein sequence ID" value="MCQ5083193.1"/>
    <property type="molecule type" value="Genomic_DNA"/>
</dbReference>
<protein>
    <submittedName>
        <fullName evidence="2">SusD/RagB family nutrient-binding outer membrane lipoprotein</fullName>
    </submittedName>
</protein>
<dbReference type="Pfam" id="PF12741">
    <property type="entry name" value="SusD-like"/>
    <property type="match status" value="1"/>
</dbReference>
<reference evidence="2" key="1">
    <citation type="submission" date="2022-06" db="EMBL/GenBank/DDBJ databases">
        <title>Isolation of gut microbiota from human fecal samples.</title>
        <authorList>
            <person name="Pamer E.G."/>
            <person name="Barat B."/>
            <person name="Waligurski E."/>
            <person name="Medina S."/>
            <person name="Paddock L."/>
            <person name="Mostad J."/>
        </authorList>
    </citation>
    <scope>NUCLEOTIDE SEQUENCE</scope>
    <source>
        <strain evidence="2">DFI.6.22</strain>
    </source>
</reference>
<dbReference type="InterPro" id="IPR024302">
    <property type="entry name" value="SusD-like"/>
</dbReference>
<name>A0AAJ1FP51_9BACT</name>
<organism evidence="2 3">
    <name type="scientific">Alistipes onderdonkii</name>
    <dbReference type="NCBI Taxonomy" id="328813"/>
    <lineage>
        <taxon>Bacteria</taxon>
        <taxon>Pseudomonadati</taxon>
        <taxon>Bacteroidota</taxon>
        <taxon>Bacteroidia</taxon>
        <taxon>Bacteroidales</taxon>
        <taxon>Rikenellaceae</taxon>
        <taxon>Alistipes</taxon>
    </lineage>
</organism>
<accession>A0AAJ1FP51</accession>
<dbReference type="AlphaFoldDB" id="A0AAJ1FP51"/>
<feature type="signal peptide" evidence="1">
    <location>
        <begin position="1"/>
        <end position="25"/>
    </location>
</feature>
<dbReference type="PROSITE" id="PS51257">
    <property type="entry name" value="PROKAR_LIPOPROTEIN"/>
    <property type="match status" value="1"/>
</dbReference>
<keyword evidence="2" id="KW-0449">Lipoprotein</keyword>
<comment type="caution">
    <text evidence="2">The sequence shown here is derived from an EMBL/GenBank/DDBJ whole genome shotgun (WGS) entry which is preliminary data.</text>
</comment>
<keyword evidence="1" id="KW-0732">Signal</keyword>
<dbReference type="Gene3D" id="1.25.40.390">
    <property type="match status" value="1"/>
</dbReference>